<proteinExistence type="predicted"/>
<reference evidence="2 3" key="1">
    <citation type="submission" date="2018-08" db="EMBL/GenBank/DDBJ databases">
        <title>Genome sequence of Methylocystis hirsuta CSC1, a methanotroph able to accumulate PHAs.</title>
        <authorList>
            <person name="Bordel S."/>
            <person name="Rodriguez E."/>
            <person name="Gancedo J."/>
            <person name="Munoz R."/>
        </authorList>
    </citation>
    <scope>NUCLEOTIDE SEQUENCE [LARGE SCALE GENOMIC DNA]</scope>
    <source>
        <strain evidence="2 3">CSC1</strain>
    </source>
</reference>
<keyword evidence="2" id="KW-0489">Methyltransferase</keyword>
<protein>
    <submittedName>
        <fullName evidence="2">Class I SAM-dependent methyltransferase</fullName>
    </submittedName>
</protein>
<dbReference type="RefSeq" id="WP_123174840.1">
    <property type="nucleotide sequence ID" value="NZ_QWDD01000001.1"/>
</dbReference>
<dbReference type="GO" id="GO:0032259">
    <property type="term" value="P:methylation"/>
    <property type="evidence" value="ECO:0007669"/>
    <property type="project" value="UniProtKB-KW"/>
</dbReference>
<dbReference type="GO" id="GO:0008757">
    <property type="term" value="F:S-adenosylmethionine-dependent methyltransferase activity"/>
    <property type="evidence" value="ECO:0007669"/>
    <property type="project" value="InterPro"/>
</dbReference>
<evidence type="ECO:0000313" key="3">
    <source>
        <dbReference type="Proteomes" id="UP000268623"/>
    </source>
</evidence>
<dbReference type="OrthoDB" id="9802097at2"/>
<dbReference type="PANTHER" id="PTHR43591">
    <property type="entry name" value="METHYLTRANSFERASE"/>
    <property type="match status" value="1"/>
</dbReference>
<dbReference type="Gene3D" id="3.40.50.150">
    <property type="entry name" value="Vaccinia Virus protein VP39"/>
    <property type="match status" value="1"/>
</dbReference>
<feature type="domain" description="Methyltransferase type 11" evidence="1">
    <location>
        <begin position="53"/>
        <end position="148"/>
    </location>
</feature>
<evidence type="ECO:0000259" key="1">
    <source>
        <dbReference type="Pfam" id="PF08241"/>
    </source>
</evidence>
<evidence type="ECO:0000313" key="2">
    <source>
        <dbReference type="EMBL" id="RNJ48842.1"/>
    </source>
</evidence>
<keyword evidence="2" id="KW-0808">Transferase</keyword>
<dbReference type="Pfam" id="PF08241">
    <property type="entry name" value="Methyltransf_11"/>
    <property type="match status" value="1"/>
</dbReference>
<gene>
    <name evidence="2" type="ORF">D1O30_03625</name>
</gene>
<dbReference type="InterPro" id="IPR029063">
    <property type="entry name" value="SAM-dependent_MTases_sf"/>
</dbReference>
<dbReference type="AlphaFoldDB" id="A0A3M9XMA6"/>
<dbReference type="SUPFAM" id="SSF53335">
    <property type="entry name" value="S-adenosyl-L-methionine-dependent methyltransferases"/>
    <property type="match status" value="1"/>
</dbReference>
<name>A0A3M9XMA6_9HYPH</name>
<accession>A0A3M9XMA6</accession>
<organism evidence="2 3">
    <name type="scientific">Methylocystis hirsuta</name>
    <dbReference type="NCBI Taxonomy" id="369798"/>
    <lineage>
        <taxon>Bacteria</taxon>
        <taxon>Pseudomonadati</taxon>
        <taxon>Pseudomonadota</taxon>
        <taxon>Alphaproteobacteria</taxon>
        <taxon>Hyphomicrobiales</taxon>
        <taxon>Methylocystaceae</taxon>
        <taxon>Methylocystis</taxon>
    </lineage>
</organism>
<dbReference type="EMBL" id="QWDD01000001">
    <property type="protein sequence ID" value="RNJ48842.1"/>
    <property type="molecule type" value="Genomic_DNA"/>
</dbReference>
<sequence length="262" mass="27791">MTRNFASAHDRAISAQFTAQASGFAAGKELHADEVLALIVDAASPGPDDCAIDLACGPGSVACALAERAKRVVGLDVTPAMLEQARTLAENSCLQNVEWRQGDLYSTGFADAAFDVVTCRFAFHHLEDPRKAFFEMARLAAPGGRIVLCDGVASDTPEKARAFNAMERQRDPSTVAFRTLDDLHSLFVGAGLGEPQTKLFQVVYLAADLVGRSFPADGDRAGLLALIEESVEGDVLGMNARRTAQGVMISYNSVVLSAIKAG</sequence>
<dbReference type="CDD" id="cd02440">
    <property type="entry name" value="AdoMet_MTases"/>
    <property type="match status" value="1"/>
</dbReference>
<keyword evidence="3" id="KW-1185">Reference proteome</keyword>
<comment type="caution">
    <text evidence="2">The sequence shown here is derived from an EMBL/GenBank/DDBJ whole genome shotgun (WGS) entry which is preliminary data.</text>
</comment>
<dbReference type="InterPro" id="IPR013216">
    <property type="entry name" value="Methyltransf_11"/>
</dbReference>
<dbReference type="Proteomes" id="UP000268623">
    <property type="component" value="Unassembled WGS sequence"/>
</dbReference>